<dbReference type="GO" id="GO:0016740">
    <property type="term" value="F:transferase activity"/>
    <property type="evidence" value="ECO:0007669"/>
    <property type="project" value="UniProtKB-KW"/>
</dbReference>
<keyword evidence="2" id="KW-0963">Cytoplasm</keyword>
<dbReference type="PANTHER" id="PTHR33705:SF2">
    <property type="entry name" value="PHOSPHOCARRIER PROTEIN NPR"/>
    <property type="match status" value="1"/>
</dbReference>
<dbReference type="EC" id="2.7.11.-" evidence="5"/>
<dbReference type="CDD" id="cd00367">
    <property type="entry name" value="PTS-HPr_like"/>
    <property type="match status" value="1"/>
</dbReference>
<evidence type="ECO:0000313" key="5">
    <source>
        <dbReference type="EMBL" id="SUS08174.1"/>
    </source>
</evidence>
<dbReference type="GO" id="GO:0005737">
    <property type="term" value="C:cytoplasm"/>
    <property type="evidence" value="ECO:0007669"/>
    <property type="project" value="UniProtKB-SubCell"/>
</dbReference>
<dbReference type="EMBL" id="UIDG01000556">
    <property type="protein sequence ID" value="SUS08174.1"/>
    <property type="molecule type" value="Genomic_DNA"/>
</dbReference>
<keyword evidence="3" id="KW-0598">Phosphotransferase system</keyword>
<proteinExistence type="predicted"/>
<accession>A0A380TKK1</accession>
<dbReference type="SUPFAM" id="SSF55594">
    <property type="entry name" value="HPr-like"/>
    <property type="match status" value="1"/>
</dbReference>
<dbReference type="InterPro" id="IPR001020">
    <property type="entry name" value="PTS_HPr_His_P_site"/>
</dbReference>
<organism evidence="5">
    <name type="scientific">metagenome</name>
    <dbReference type="NCBI Taxonomy" id="256318"/>
    <lineage>
        <taxon>unclassified sequences</taxon>
        <taxon>metagenomes</taxon>
    </lineage>
</organism>
<protein>
    <submittedName>
        <fullName evidence="5">Phosphocarrier protein HPr</fullName>
        <ecNumber evidence="5">2.7.11.-</ecNumber>
    </submittedName>
</protein>
<evidence type="ECO:0000256" key="1">
    <source>
        <dbReference type="ARBA" id="ARBA00004496"/>
    </source>
</evidence>
<dbReference type="Gene3D" id="3.30.1340.10">
    <property type="entry name" value="HPr-like"/>
    <property type="match status" value="1"/>
</dbReference>
<dbReference type="GO" id="GO:0009401">
    <property type="term" value="P:phosphoenolpyruvate-dependent sugar phosphotransferase system"/>
    <property type="evidence" value="ECO:0007669"/>
    <property type="project" value="UniProtKB-KW"/>
</dbReference>
<keyword evidence="5" id="KW-0808">Transferase</keyword>
<dbReference type="PROSITE" id="PS00369">
    <property type="entry name" value="PTS_HPR_HIS"/>
    <property type="match status" value="1"/>
</dbReference>
<dbReference type="InterPro" id="IPR035895">
    <property type="entry name" value="HPr-like_sf"/>
</dbReference>
<dbReference type="PROSITE" id="PS00589">
    <property type="entry name" value="PTS_HPR_SER"/>
    <property type="match status" value="1"/>
</dbReference>
<dbReference type="AlphaFoldDB" id="A0A380TKK1"/>
<reference evidence="5" key="1">
    <citation type="submission" date="2018-07" db="EMBL/GenBank/DDBJ databases">
        <authorList>
            <person name="Quirk P.G."/>
            <person name="Krulwich T.A."/>
        </authorList>
    </citation>
    <scope>NUCLEOTIDE SEQUENCE</scope>
</reference>
<dbReference type="Pfam" id="PF00381">
    <property type="entry name" value="PTS-HPr"/>
    <property type="match status" value="1"/>
</dbReference>
<dbReference type="PANTHER" id="PTHR33705">
    <property type="entry name" value="PHOSPHOCARRIER PROTEIN HPR"/>
    <property type="match status" value="1"/>
</dbReference>
<dbReference type="InterPro" id="IPR050399">
    <property type="entry name" value="HPr"/>
</dbReference>
<dbReference type="PRINTS" id="PR00107">
    <property type="entry name" value="PHOSPHOCPHPR"/>
</dbReference>
<dbReference type="PROSITE" id="PS51350">
    <property type="entry name" value="PTS_HPR_DOM"/>
    <property type="match status" value="1"/>
</dbReference>
<sequence>MRATMAQLNRDGDVLRRIAVIANRRGLHARAAAKFVKLAAGFDAEVTVTKRGTTVSGRSILGLMMLGAGPGTEIEITATGKEAQEAIEVLTNIIAAGFDEED</sequence>
<dbReference type="InterPro" id="IPR002114">
    <property type="entry name" value="PTS_HPr_Ser_P_site"/>
</dbReference>
<name>A0A380TKK1_9ZZZZ</name>
<evidence type="ECO:0000259" key="4">
    <source>
        <dbReference type="PROSITE" id="PS51350"/>
    </source>
</evidence>
<evidence type="ECO:0000256" key="2">
    <source>
        <dbReference type="ARBA" id="ARBA00022490"/>
    </source>
</evidence>
<comment type="subcellular location">
    <subcellularLocation>
        <location evidence="1">Cytoplasm</location>
    </subcellularLocation>
</comment>
<evidence type="ECO:0000256" key="3">
    <source>
        <dbReference type="ARBA" id="ARBA00022683"/>
    </source>
</evidence>
<dbReference type="NCBIfam" id="TIGR01003">
    <property type="entry name" value="PTS_HPr_family"/>
    <property type="match status" value="1"/>
</dbReference>
<feature type="domain" description="HPr" evidence="4">
    <location>
        <begin position="14"/>
        <end position="101"/>
    </location>
</feature>
<gene>
    <name evidence="5" type="primary">ptsH</name>
    <name evidence="5" type="ORF">DF3PB_60012</name>
</gene>
<dbReference type="InterPro" id="IPR000032">
    <property type="entry name" value="HPr-like"/>
</dbReference>